<name>A0A1Y2K3T8_9PROT</name>
<comment type="caution">
    <text evidence="2">The sequence shown here is derived from an EMBL/GenBank/DDBJ whole genome shotgun (WGS) entry which is preliminary data.</text>
</comment>
<evidence type="ECO:0000313" key="2">
    <source>
        <dbReference type="EMBL" id="OSM04065.1"/>
    </source>
</evidence>
<feature type="transmembrane region" description="Helical" evidence="1">
    <location>
        <begin position="131"/>
        <end position="150"/>
    </location>
</feature>
<keyword evidence="1" id="KW-0812">Transmembrane</keyword>
<organism evidence="2 3">
    <name type="scientific">Magnetofaba australis IT-1</name>
    <dbReference type="NCBI Taxonomy" id="1434232"/>
    <lineage>
        <taxon>Bacteria</taxon>
        <taxon>Pseudomonadati</taxon>
        <taxon>Pseudomonadota</taxon>
        <taxon>Magnetococcia</taxon>
        <taxon>Magnetococcales</taxon>
        <taxon>Magnetococcaceae</taxon>
        <taxon>Magnetofaba</taxon>
    </lineage>
</organism>
<evidence type="ECO:0000256" key="1">
    <source>
        <dbReference type="SAM" id="Phobius"/>
    </source>
</evidence>
<feature type="transmembrane region" description="Helical" evidence="1">
    <location>
        <begin position="101"/>
        <end position="119"/>
    </location>
</feature>
<accession>A0A1Y2K3T8</accession>
<keyword evidence="1" id="KW-0472">Membrane</keyword>
<gene>
    <name evidence="2" type="ORF">MAIT1_03678</name>
</gene>
<dbReference type="Pfam" id="PF22285">
    <property type="entry name" value="DUF6962"/>
    <property type="match status" value="1"/>
</dbReference>
<feature type="transmembrane region" description="Helical" evidence="1">
    <location>
        <begin position="15"/>
        <end position="37"/>
    </location>
</feature>
<dbReference type="AlphaFoldDB" id="A0A1Y2K3T8"/>
<feature type="transmembrane region" description="Helical" evidence="1">
    <location>
        <begin position="44"/>
        <end position="63"/>
    </location>
</feature>
<dbReference type="InterPro" id="IPR054235">
    <property type="entry name" value="DUF6962"/>
</dbReference>
<sequence>MHGFQLMLGETAAEALWLATLLAMGGFSFFLLLSLAFSHLTDSWRTLLITIAVIKLAIYIGLTSISREFLLVIGDYGVAMLVALGFHGASQLRGKRPGSAAISLGILLTFVSSGVQISGFSLHQYFNNNDIFHVLQMGATYLFYRGALALTDRSAKSA</sequence>
<reference evidence="2 3" key="1">
    <citation type="journal article" date="2016" name="BMC Genomics">
        <title>Combined genomic and structural analyses of a cultured magnetotactic bacterium reveals its niche adaptation to a dynamic environment.</title>
        <authorList>
            <person name="Araujo A.C."/>
            <person name="Morillo V."/>
            <person name="Cypriano J."/>
            <person name="Teixeira L.C."/>
            <person name="Leao P."/>
            <person name="Lyra S."/>
            <person name="Almeida L.G."/>
            <person name="Bazylinski D.A."/>
            <person name="Vasconcellos A.T."/>
            <person name="Abreu F."/>
            <person name="Lins U."/>
        </authorList>
    </citation>
    <scope>NUCLEOTIDE SEQUENCE [LARGE SCALE GENOMIC DNA]</scope>
    <source>
        <strain evidence="2 3">IT-1</strain>
    </source>
</reference>
<feature type="transmembrane region" description="Helical" evidence="1">
    <location>
        <begin position="69"/>
        <end position="89"/>
    </location>
</feature>
<keyword evidence="3" id="KW-1185">Reference proteome</keyword>
<dbReference type="Proteomes" id="UP000194003">
    <property type="component" value="Unassembled WGS sequence"/>
</dbReference>
<proteinExistence type="predicted"/>
<protein>
    <submittedName>
        <fullName evidence="2">Uncharacterized protein</fullName>
    </submittedName>
</protein>
<keyword evidence="1" id="KW-1133">Transmembrane helix</keyword>
<evidence type="ECO:0000313" key="3">
    <source>
        <dbReference type="Proteomes" id="UP000194003"/>
    </source>
</evidence>
<dbReference type="EMBL" id="LVJN01000019">
    <property type="protein sequence ID" value="OSM04065.1"/>
    <property type="molecule type" value="Genomic_DNA"/>
</dbReference>